<keyword evidence="2" id="KW-1185">Reference proteome</keyword>
<accession>A0A1H0SKC4</accession>
<reference evidence="1 2" key="1">
    <citation type="submission" date="2016-10" db="EMBL/GenBank/DDBJ databases">
        <authorList>
            <person name="de Groot N.N."/>
        </authorList>
    </citation>
    <scope>NUCLEOTIDE SEQUENCE [LARGE SCALE GENOMIC DNA]</scope>
    <source>
        <strain evidence="1 2">DSM 12130</strain>
    </source>
</reference>
<dbReference type="Proteomes" id="UP000199073">
    <property type="component" value="Unassembled WGS sequence"/>
</dbReference>
<proteinExistence type="predicted"/>
<sequence length="70" mass="8018">MVLQIVLASGLLKIKSVFWDLTMDSENYSPESIAVFNLPVLSCSIDKTEQFRCNQIYQHKIFTPTDYLSS</sequence>
<dbReference type="AlphaFoldDB" id="A0A1H0SKC4"/>
<protein>
    <submittedName>
        <fullName evidence="1">Uncharacterized protein</fullName>
    </submittedName>
</protein>
<name>A0A1H0SKC4_9BACT</name>
<evidence type="ECO:0000313" key="1">
    <source>
        <dbReference type="EMBL" id="SDP41606.1"/>
    </source>
</evidence>
<organism evidence="1 2">
    <name type="scientific">Desulforhopalus singaporensis</name>
    <dbReference type="NCBI Taxonomy" id="91360"/>
    <lineage>
        <taxon>Bacteria</taxon>
        <taxon>Pseudomonadati</taxon>
        <taxon>Thermodesulfobacteriota</taxon>
        <taxon>Desulfobulbia</taxon>
        <taxon>Desulfobulbales</taxon>
        <taxon>Desulfocapsaceae</taxon>
        <taxon>Desulforhopalus</taxon>
    </lineage>
</organism>
<gene>
    <name evidence="1" type="ORF">SAMN05660330_02695</name>
</gene>
<evidence type="ECO:0000313" key="2">
    <source>
        <dbReference type="Proteomes" id="UP000199073"/>
    </source>
</evidence>
<dbReference type="EMBL" id="FNJI01000019">
    <property type="protein sequence ID" value="SDP41606.1"/>
    <property type="molecule type" value="Genomic_DNA"/>
</dbReference>